<organism evidence="3 4">
    <name type="scientific">Streptomyces bambusae</name>
    <dbReference type="NCBI Taxonomy" id="1550616"/>
    <lineage>
        <taxon>Bacteria</taxon>
        <taxon>Bacillati</taxon>
        <taxon>Actinomycetota</taxon>
        <taxon>Actinomycetes</taxon>
        <taxon>Kitasatosporales</taxon>
        <taxon>Streptomycetaceae</taxon>
        <taxon>Streptomyces</taxon>
    </lineage>
</organism>
<dbReference type="RefSeq" id="WP_308120140.1">
    <property type="nucleotide sequence ID" value="NZ_WTFF01000017.1"/>
</dbReference>
<name>A0ABS6Z3A1_9ACTN</name>
<evidence type="ECO:0000256" key="2">
    <source>
        <dbReference type="SAM" id="Phobius"/>
    </source>
</evidence>
<dbReference type="Proteomes" id="UP000812013">
    <property type="component" value="Unassembled WGS sequence"/>
</dbReference>
<evidence type="ECO:0000313" key="3">
    <source>
        <dbReference type="EMBL" id="MBW5481236.1"/>
    </source>
</evidence>
<feature type="transmembrane region" description="Helical" evidence="2">
    <location>
        <begin position="44"/>
        <end position="63"/>
    </location>
</feature>
<feature type="compositionally biased region" description="Basic and acidic residues" evidence="1">
    <location>
        <begin position="82"/>
        <end position="92"/>
    </location>
</feature>
<protein>
    <submittedName>
        <fullName evidence="3">DUF4229 domain-containing protein</fullName>
    </submittedName>
</protein>
<feature type="region of interest" description="Disordered" evidence="1">
    <location>
        <begin position="82"/>
        <end position="106"/>
    </location>
</feature>
<evidence type="ECO:0000313" key="4">
    <source>
        <dbReference type="Proteomes" id="UP000812013"/>
    </source>
</evidence>
<dbReference type="Pfam" id="PF14012">
    <property type="entry name" value="DUF4229"/>
    <property type="match status" value="1"/>
</dbReference>
<keyword evidence="2" id="KW-0812">Transmembrane</keyword>
<keyword evidence="4" id="KW-1185">Reference proteome</keyword>
<reference evidence="3 4" key="1">
    <citation type="submission" date="2019-12" db="EMBL/GenBank/DDBJ databases">
        <title>Genome sequence of Streptomyces bambusae.</title>
        <authorList>
            <person name="Bansal K."/>
            <person name="Choksket S."/>
            <person name="Korpole S."/>
            <person name="Patil P.B."/>
        </authorList>
    </citation>
    <scope>NUCLEOTIDE SEQUENCE [LARGE SCALE GENOMIC DNA]</scope>
    <source>
        <strain evidence="3 4">SK60</strain>
    </source>
</reference>
<feature type="transmembrane region" description="Helical" evidence="2">
    <location>
        <begin position="12"/>
        <end position="32"/>
    </location>
</feature>
<evidence type="ECO:0000256" key="1">
    <source>
        <dbReference type="SAM" id="MobiDB-lite"/>
    </source>
</evidence>
<gene>
    <name evidence="3" type="ORF">GPJ59_04915</name>
</gene>
<keyword evidence="2" id="KW-0472">Membrane</keyword>
<comment type="caution">
    <text evidence="3">The sequence shown here is derived from an EMBL/GenBank/DDBJ whole genome shotgun (WGS) entry which is preliminary data.</text>
</comment>
<dbReference type="EMBL" id="WTFF01000017">
    <property type="protein sequence ID" value="MBW5481236.1"/>
    <property type="molecule type" value="Genomic_DNA"/>
</dbReference>
<proteinExistence type="predicted"/>
<keyword evidence="2" id="KW-1133">Transmembrane helix</keyword>
<dbReference type="InterPro" id="IPR025323">
    <property type="entry name" value="DUF4229"/>
</dbReference>
<sequence>MSQKPNATIRYTAMRLGIFVACFLVVFALVRLRWVPAGLGDANLAWVVLLALVLSAPLSFVLLRKQREEMSEQIAGRVERAKSRLAENRSQEDAADDAARAATPSA</sequence>
<accession>A0ABS6Z3A1</accession>